<dbReference type="PANTHER" id="PTHR37421">
    <property type="entry name" value="UPF0260 PROTEIN YCGN"/>
    <property type="match status" value="1"/>
</dbReference>
<gene>
    <name evidence="2" type="ordered locus">Fbal_1728</name>
</gene>
<comment type="similarity">
    <text evidence="1">Belongs to the UPF0260 family.</text>
</comment>
<dbReference type="Proteomes" id="UP000006683">
    <property type="component" value="Chromosome"/>
</dbReference>
<dbReference type="HAMAP" id="MF_00676">
    <property type="entry name" value="UPF0260"/>
    <property type="match status" value="1"/>
</dbReference>
<dbReference type="InterPro" id="IPR008228">
    <property type="entry name" value="UCP006173"/>
</dbReference>
<dbReference type="AlphaFoldDB" id="E1SRI1"/>
<proteinExistence type="inferred from homology"/>
<keyword evidence="3" id="KW-1185">Reference proteome</keyword>
<dbReference type="KEGG" id="fbl:Fbal_1728"/>
<evidence type="ECO:0000256" key="1">
    <source>
        <dbReference type="HAMAP-Rule" id="MF_00676"/>
    </source>
</evidence>
<dbReference type="OrthoDB" id="9786855at2"/>
<dbReference type="Pfam" id="PF03692">
    <property type="entry name" value="CxxCxxCC"/>
    <property type="match status" value="1"/>
</dbReference>
<organism evidence="2 3">
    <name type="scientific">Ferrimonas balearica (strain DSM 9799 / CCM 4581 / KCTC 23876 / PAT)</name>
    <dbReference type="NCBI Taxonomy" id="550540"/>
    <lineage>
        <taxon>Bacteria</taxon>
        <taxon>Pseudomonadati</taxon>
        <taxon>Pseudomonadota</taxon>
        <taxon>Gammaproteobacteria</taxon>
        <taxon>Alteromonadales</taxon>
        <taxon>Ferrimonadaceae</taxon>
        <taxon>Ferrimonas</taxon>
    </lineage>
</organism>
<protein>
    <recommendedName>
        <fullName evidence="1">UPF0260 protein Fbal_1728</fullName>
    </recommendedName>
</protein>
<dbReference type="NCBIfam" id="NF003507">
    <property type="entry name" value="PRK05170.2-5"/>
    <property type="match status" value="1"/>
</dbReference>
<dbReference type="eggNOG" id="COG2983">
    <property type="taxonomic scope" value="Bacteria"/>
</dbReference>
<dbReference type="STRING" id="550540.Fbal_1728"/>
<accession>E1SRI1</accession>
<evidence type="ECO:0000313" key="2">
    <source>
        <dbReference type="EMBL" id="ADN75932.1"/>
    </source>
</evidence>
<dbReference type="PANTHER" id="PTHR37421:SF1">
    <property type="entry name" value="UPF0260 PROTEIN YCGN"/>
    <property type="match status" value="1"/>
</dbReference>
<dbReference type="HOGENOM" id="CLU_109769_1_0_6"/>
<dbReference type="NCBIfam" id="NF003500">
    <property type="entry name" value="PRK05170.1-4"/>
    <property type="match status" value="1"/>
</dbReference>
<evidence type="ECO:0000313" key="3">
    <source>
        <dbReference type="Proteomes" id="UP000006683"/>
    </source>
</evidence>
<dbReference type="NCBIfam" id="NF003501">
    <property type="entry name" value="PRK05170.1-5"/>
    <property type="match status" value="1"/>
</dbReference>
<name>E1SRI1_FERBD</name>
<reference evidence="2 3" key="1">
    <citation type="journal article" date="2010" name="Stand. Genomic Sci.">
        <title>Complete genome sequence of Ferrimonas balearica type strain (PAT).</title>
        <authorList>
            <person name="Nolan M."/>
            <person name="Sikorski J."/>
            <person name="Davenport K."/>
            <person name="Lucas S."/>
            <person name="Glavina Del Rio T."/>
            <person name="Tice H."/>
            <person name="Cheng J."/>
            <person name="Goodwin L."/>
            <person name="Pitluck S."/>
            <person name="Liolios K."/>
            <person name="Ivanova N."/>
            <person name="Mavromatis K."/>
            <person name="Ovchinnikova G."/>
            <person name="Pati A."/>
            <person name="Chen A."/>
            <person name="Palaniappan K."/>
            <person name="Land M."/>
            <person name="Hauser L."/>
            <person name="Chang Y."/>
            <person name="Jeffries C."/>
            <person name="Tapia R."/>
            <person name="Brettin T."/>
            <person name="Detter J."/>
            <person name="Han C."/>
            <person name="Yasawong M."/>
            <person name="Rohde M."/>
            <person name="Tindall B."/>
            <person name="Goker M."/>
            <person name="Woyke T."/>
            <person name="Bristow J."/>
            <person name="Eisen J."/>
            <person name="Markowitz V."/>
            <person name="Hugenholtz P."/>
            <person name="Kyrpides N."/>
            <person name="Klenk H."/>
            <person name="Lapidus A."/>
        </authorList>
    </citation>
    <scope>NUCLEOTIDE SEQUENCE [LARGE SCALE GENOMIC DNA]</scope>
    <source>
        <strain evidence="3">DSM 9799 / CCM 4581 / KCTC 23876 / PAT</strain>
    </source>
</reference>
<dbReference type="EMBL" id="CP002209">
    <property type="protein sequence ID" value="ADN75932.1"/>
    <property type="molecule type" value="Genomic_DNA"/>
</dbReference>
<dbReference type="InterPro" id="IPR005358">
    <property type="entry name" value="Puta_zinc/iron-chelating_dom"/>
</dbReference>
<sequence length="153" mass="17324">MSEQVPFWQKPLGEMTEQEWESLCDGCGKCCLNKLIDDDTDEVYFTNVACQLLNHKSCQCNKYPTRFDYVPDCYKITPENVGELDWLPPSCAYKRLHEGRGLPSWHPLLTGSASAMHAAGMSIRNKVLDERDVGTESQILIGCIVHWPANDID</sequence>
<dbReference type="PIRSF" id="PIRSF006173">
    <property type="entry name" value="UCP006173"/>
    <property type="match status" value="1"/>
</dbReference>